<comment type="cofactor">
    <cofactor evidence="1 5">
        <name>Zn(2+)</name>
        <dbReference type="ChEBI" id="CHEBI:29105"/>
    </cofactor>
</comment>
<dbReference type="InterPro" id="IPR047109">
    <property type="entry name" value="CAD-like"/>
</dbReference>
<dbReference type="Gene3D" id="3.90.180.10">
    <property type="entry name" value="Medium-chain alcohol dehydrogenases, catalytic domain"/>
    <property type="match status" value="1"/>
</dbReference>
<dbReference type="AlphaFoldDB" id="A0A2T3HKK9"/>
<dbReference type="PANTHER" id="PTHR42683">
    <property type="entry name" value="ALDEHYDE REDUCTASE"/>
    <property type="match status" value="1"/>
</dbReference>
<evidence type="ECO:0000256" key="5">
    <source>
        <dbReference type="RuleBase" id="RU361277"/>
    </source>
</evidence>
<name>A0A2T3HKK9_9SPHI</name>
<dbReference type="CDD" id="cd05283">
    <property type="entry name" value="CAD1"/>
    <property type="match status" value="1"/>
</dbReference>
<dbReference type="SUPFAM" id="SSF51735">
    <property type="entry name" value="NAD(P)-binding Rossmann-fold domains"/>
    <property type="match status" value="1"/>
</dbReference>
<feature type="domain" description="Enoyl reductase (ER)" evidence="6">
    <location>
        <begin position="11"/>
        <end position="342"/>
    </location>
</feature>
<dbReference type="PROSITE" id="PS00059">
    <property type="entry name" value="ADH_ZINC"/>
    <property type="match status" value="1"/>
</dbReference>
<sequence>MTNVKAYAAAAADAPLAPFRLDRRTVETDDVEIEILYCGVCHSDIHTARNEWQNTMYPVVPGHEIVGRVTGAGSGVTRFKTGDVVGVGCFVDSCRTCSNCRDGLEQYCENGHSQTYNSYLQDRKTITYGGYSTHIVVTQDFVLKVSENLPLQNVAPLLCAGITTYSPLRHWGVGAGHRVAVVGLGGLGHMAVKLAVAMGAEVTMLSRSAGKKDDAERLGAHHFALTTDQEGVKKLGNQFDFIIDTVSAEHDYNVYLSMLKTNGVMVLLGVPPVPADVAAANLIFGRKSLVGSLVGGIRETQEMLDFCAEHNIVSDVEVIPMDRINEAFERTIEGDVRYRFVIDMKTLKD</sequence>
<dbReference type="InterPro" id="IPR020843">
    <property type="entry name" value="ER"/>
</dbReference>
<dbReference type="Pfam" id="PF08240">
    <property type="entry name" value="ADH_N"/>
    <property type="match status" value="1"/>
</dbReference>
<dbReference type="SMART" id="SM00829">
    <property type="entry name" value="PKS_ER"/>
    <property type="match status" value="1"/>
</dbReference>
<evidence type="ECO:0000259" key="6">
    <source>
        <dbReference type="SMART" id="SM00829"/>
    </source>
</evidence>
<protein>
    <submittedName>
        <fullName evidence="7">Hydroxyacid dehydrogenase</fullName>
    </submittedName>
</protein>
<comment type="similarity">
    <text evidence="5">Belongs to the zinc-containing alcohol dehydrogenase family.</text>
</comment>
<evidence type="ECO:0000313" key="8">
    <source>
        <dbReference type="Proteomes" id="UP000240912"/>
    </source>
</evidence>
<dbReference type="RefSeq" id="WP_107215202.1">
    <property type="nucleotide sequence ID" value="NZ_KZ686269.1"/>
</dbReference>
<gene>
    <name evidence="7" type="ORF">C7T94_09950</name>
</gene>
<evidence type="ECO:0000256" key="1">
    <source>
        <dbReference type="ARBA" id="ARBA00001947"/>
    </source>
</evidence>
<dbReference type="InterPro" id="IPR036291">
    <property type="entry name" value="NAD(P)-bd_dom_sf"/>
</dbReference>
<keyword evidence="8" id="KW-1185">Reference proteome</keyword>
<evidence type="ECO:0000256" key="4">
    <source>
        <dbReference type="ARBA" id="ARBA00023002"/>
    </source>
</evidence>
<dbReference type="EMBL" id="PYLS01000005">
    <property type="protein sequence ID" value="PST82943.1"/>
    <property type="molecule type" value="Genomic_DNA"/>
</dbReference>
<dbReference type="GO" id="GO:0008270">
    <property type="term" value="F:zinc ion binding"/>
    <property type="evidence" value="ECO:0007669"/>
    <property type="project" value="InterPro"/>
</dbReference>
<keyword evidence="2 5" id="KW-0479">Metal-binding</keyword>
<dbReference type="FunFam" id="3.40.50.720:FF:000022">
    <property type="entry name" value="Cinnamyl alcohol dehydrogenase"/>
    <property type="match status" value="1"/>
</dbReference>
<dbReference type="SUPFAM" id="SSF50129">
    <property type="entry name" value="GroES-like"/>
    <property type="match status" value="1"/>
</dbReference>
<evidence type="ECO:0000256" key="2">
    <source>
        <dbReference type="ARBA" id="ARBA00022723"/>
    </source>
</evidence>
<reference evidence="7 8" key="1">
    <citation type="submission" date="2018-03" db="EMBL/GenBank/DDBJ databases">
        <authorList>
            <person name="Keele B.F."/>
        </authorList>
    </citation>
    <scope>NUCLEOTIDE SEQUENCE [LARGE SCALE GENOMIC DNA]</scope>
    <source>
        <strain evidence="7 8">YL28-9</strain>
    </source>
</reference>
<dbReference type="Gene3D" id="3.40.50.720">
    <property type="entry name" value="NAD(P)-binding Rossmann-like Domain"/>
    <property type="match status" value="1"/>
</dbReference>
<accession>A0A2T3HKK9</accession>
<dbReference type="Pfam" id="PF00107">
    <property type="entry name" value="ADH_zinc_N"/>
    <property type="match status" value="1"/>
</dbReference>
<dbReference type="InterPro" id="IPR011032">
    <property type="entry name" value="GroES-like_sf"/>
</dbReference>
<dbReference type="Proteomes" id="UP000240912">
    <property type="component" value="Unassembled WGS sequence"/>
</dbReference>
<dbReference type="InterPro" id="IPR013149">
    <property type="entry name" value="ADH-like_C"/>
</dbReference>
<evidence type="ECO:0000256" key="3">
    <source>
        <dbReference type="ARBA" id="ARBA00022833"/>
    </source>
</evidence>
<comment type="caution">
    <text evidence="7">The sequence shown here is derived from an EMBL/GenBank/DDBJ whole genome shotgun (WGS) entry which is preliminary data.</text>
</comment>
<keyword evidence="3 5" id="KW-0862">Zinc</keyword>
<evidence type="ECO:0000313" key="7">
    <source>
        <dbReference type="EMBL" id="PST82943.1"/>
    </source>
</evidence>
<organism evidence="7 8">
    <name type="scientific">Pedobacter yulinensis</name>
    <dbReference type="NCBI Taxonomy" id="2126353"/>
    <lineage>
        <taxon>Bacteria</taxon>
        <taxon>Pseudomonadati</taxon>
        <taxon>Bacteroidota</taxon>
        <taxon>Sphingobacteriia</taxon>
        <taxon>Sphingobacteriales</taxon>
        <taxon>Sphingobacteriaceae</taxon>
        <taxon>Pedobacter</taxon>
    </lineage>
</organism>
<dbReference type="InterPro" id="IPR013154">
    <property type="entry name" value="ADH-like_N"/>
</dbReference>
<dbReference type="InterPro" id="IPR002328">
    <property type="entry name" value="ADH_Zn_CS"/>
</dbReference>
<dbReference type="OrthoDB" id="9806940at2"/>
<dbReference type="GO" id="GO:0008106">
    <property type="term" value="F:alcohol dehydrogenase (NADP+) activity"/>
    <property type="evidence" value="ECO:0007669"/>
    <property type="project" value="UniProtKB-ARBA"/>
</dbReference>
<keyword evidence="4" id="KW-0560">Oxidoreductase</keyword>
<proteinExistence type="inferred from homology"/>